<evidence type="ECO:0000256" key="5">
    <source>
        <dbReference type="ARBA" id="ARBA00022980"/>
    </source>
</evidence>
<dbReference type="SUPFAM" id="SSF46992">
    <property type="entry name" value="Ribosomal protein S20"/>
    <property type="match status" value="1"/>
</dbReference>
<keyword evidence="4 8" id="KW-0694">RNA-binding</keyword>
<evidence type="ECO:0000313" key="11">
    <source>
        <dbReference type="Proteomes" id="UP000501726"/>
    </source>
</evidence>
<evidence type="ECO:0000256" key="9">
    <source>
        <dbReference type="SAM" id="MobiDB-lite"/>
    </source>
</evidence>
<dbReference type="HAMAP" id="MF_00500">
    <property type="entry name" value="Ribosomal_bS20"/>
    <property type="match status" value="1"/>
</dbReference>
<dbReference type="PANTHER" id="PTHR33398">
    <property type="entry name" value="30S RIBOSOMAL PROTEIN S20"/>
    <property type="match status" value="1"/>
</dbReference>
<dbReference type="GO" id="GO:0015935">
    <property type="term" value="C:small ribosomal subunit"/>
    <property type="evidence" value="ECO:0007669"/>
    <property type="project" value="TreeGrafter"/>
</dbReference>
<dbReference type="Gene3D" id="1.20.58.110">
    <property type="entry name" value="Ribosomal protein S20"/>
    <property type="match status" value="1"/>
</dbReference>
<reference evidence="11" key="1">
    <citation type="submission" date="2019-11" db="EMBL/GenBank/DDBJ databases">
        <title>Isolation and characterization of two novel species in the genus Thiomicrorhabdus.</title>
        <authorList>
            <person name="Mochizuki J."/>
            <person name="Kojima H."/>
            <person name="Fukui M."/>
        </authorList>
    </citation>
    <scope>NUCLEOTIDE SEQUENCE [LARGE SCALE GENOMIC DNA]</scope>
    <source>
        <strain evidence="11">aks77</strain>
    </source>
</reference>
<proteinExistence type="inferred from homology"/>
<evidence type="ECO:0000256" key="7">
    <source>
        <dbReference type="ARBA" id="ARBA00035136"/>
    </source>
</evidence>
<evidence type="ECO:0000256" key="8">
    <source>
        <dbReference type="HAMAP-Rule" id="MF_00500"/>
    </source>
</evidence>
<dbReference type="GO" id="GO:0005829">
    <property type="term" value="C:cytosol"/>
    <property type="evidence" value="ECO:0007669"/>
    <property type="project" value="TreeGrafter"/>
</dbReference>
<evidence type="ECO:0000256" key="2">
    <source>
        <dbReference type="ARBA" id="ARBA00007634"/>
    </source>
</evidence>
<dbReference type="Proteomes" id="UP000501726">
    <property type="component" value="Chromosome"/>
</dbReference>
<dbReference type="GO" id="GO:0070181">
    <property type="term" value="F:small ribosomal subunit rRNA binding"/>
    <property type="evidence" value="ECO:0007669"/>
    <property type="project" value="TreeGrafter"/>
</dbReference>
<dbReference type="InterPro" id="IPR036510">
    <property type="entry name" value="Ribosomal_bS20_sf"/>
</dbReference>
<dbReference type="EMBL" id="AP021889">
    <property type="protein sequence ID" value="BBP46708.1"/>
    <property type="molecule type" value="Genomic_DNA"/>
</dbReference>
<accession>A0A6F8PXJ0</accession>
<dbReference type="FunFam" id="1.20.58.110:FF:000001">
    <property type="entry name" value="30S ribosomal protein S20"/>
    <property type="match status" value="1"/>
</dbReference>
<evidence type="ECO:0000256" key="4">
    <source>
        <dbReference type="ARBA" id="ARBA00022884"/>
    </source>
</evidence>
<dbReference type="RefSeq" id="WP_173273626.1">
    <property type="nucleotide sequence ID" value="NZ_AP021889.1"/>
</dbReference>
<dbReference type="Pfam" id="PF01649">
    <property type="entry name" value="Ribosomal_S20p"/>
    <property type="match status" value="1"/>
</dbReference>
<dbReference type="NCBIfam" id="TIGR00029">
    <property type="entry name" value="S20"/>
    <property type="match status" value="1"/>
</dbReference>
<organism evidence="10 11">
    <name type="scientific">Thiosulfatimonas sediminis</name>
    <dbReference type="NCBI Taxonomy" id="2675054"/>
    <lineage>
        <taxon>Bacteria</taxon>
        <taxon>Pseudomonadati</taxon>
        <taxon>Pseudomonadota</taxon>
        <taxon>Gammaproteobacteria</taxon>
        <taxon>Thiotrichales</taxon>
        <taxon>Piscirickettsiaceae</taxon>
        <taxon>Thiosulfatimonas</taxon>
    </lineage>
</organism>
<dbReference type="GO" id="GO:0006412">
    <property type="term" value="P:translation"/>
    <property type="evidence" value="ECO:0007669"/>
    <property type="project" value="UniProtKB-UniRule"/>
</dbReference>
<evidence type="ECO:0000313" key="10">
    <source>
        <dbReference type="EMBL" id="BBP46708.1"/>
    </source>
</evidence>
<gene>
    <name evidence="8 10" type="primary">rpsT</name>
    <name evidence="10" type="ORF">THMIRHAS_20810</name>
</gene>
<comment type="function">
    <text evidence="1 8">Binds directly to 16S ribosomal RNA.</text>
</comment>
<dbReference type="InterPro" id="IPR002583">
    <property type="entry name" value="Ribosomal_bS20"/>
</dbReference>
<evidence type="ECO:0000256" key="6">
    <source>
        <dbReference type="ARBA" id="ARBA00023274"/>
    </source>
</evidence>
<keyword evidence="3 8" id="KW-0699">rRNA-binding</keyword>
<protein>
    <recommendedName>
        <fullName evidence="7 8">Small ribosomal subunit protein bS20</fullName>
    </recommendedName>
</protein>
<sequence length="87" mass="9642">MANSAQATKRARQAEKNRQHNVAMRSDMRTAVKKVLSAIQAGNKEQANELFRTAQSKLDGMARKGIIHKNKAARSKSRINARIKALA</sequence>
<name>A0A6F8PXJ0_9GAMM</name>
<comment type="similarity">
    <text evidence="2 8">Belongs to the bacterial ribosomal protein bS20 family.</text>
</comment>
<dbReference type="KEGG" id="tse:THMIRHAS_20810"/>
<evidence type="ECO:0000256" key="3">
    <source>
        <dbReference type="ARBA" id="ARBA00022730"/>
    </source>
</evidence>
<dbReference type="GO" id="GO:0003735">
    <property type="term" value="F:structural constituent of ribosome"/>
    <property type="evidence" value="ECO:0007669"/>
    <property type="project" value="InterPro"/>
</dbReference>
<keyword evidence="5 8" id="KW-0689">Ribosomal protein</keyword>
<feature type="region of interest" description="Disordered" evidence="9">
    <location>
        <begin position="1"/>
        <end position="26"/>
    </location>
</feature>
<dbReference type="AlphaFoldDB" id="A0A6F8PXJ0"/>
<evidence type="ECO:0000256" key="1">
    <source>
        <dbReference type="ARBA" id="ARBA00003134"/>
    </source>
</evidence>
<dbReference type="PANTHER" id="PTHR33398:SF1">
    <property type="entry name" value="SMALL RIBOSOMAL SUBUNIT PROTEIN BS20C"/>
    <property type="match status" value="1"/>
</dbReference>
<keyword evidence="6 8" id="KW-0687">Ribonucleoprotein</keyword>
<keyword evidence="11" id="KW-1185">Reference proteome</keyword>